<feature type="compositionally biased region" description="Low complexity" evidence="1">
    <location>
        <begin position="1"/>
        <end position="16"/>
    </location>
</feature>
<protein>
    <submittedName>
        <fullName evidence="2">Uncharacterized protein</fullName>
    </submittedName>
</protein>
<comment type="caution">
    <text evidence="2">The sequence shown here is derived from an EMBL/GenBank/DDBJ whole genome shotgun (WGS) entry which is preliminary data.</text>
</comment>
<dbReference type="Proteomes" id="UP000774326">
    <property type="component" value="Unassembled WGS sequence"/>
</dbReference>
<dbReference type="AlphaFoldDB" id="A0A9P8QBU3"/>
<sequence>METSAAVLTLSSSSSAKPKDILDKSESVKPGNNSGKCSLTARYKSKVTASETTEKFKPNLLIALANLVSETTKVVFFSALTSFKSFSNCGETLPSMTELISSKALAAELNLEKAEILNWFKTFSDVFKSVIKELDL</sequence>
<keyword evidence="3" id="KW-1185">Reference proteome</keyword>
<organism evidence="2 3">
    <name type="scientific">Wickerhamomyces pijperi</name>
    <name type="common">Yeast</name>
    <name type="synonym">Pichia pijperi</name>
    <dbReference type="NCBI Taxonomy" id="599730"/>
    <lineage>
        <taxon>Eukaryota</taxon>
        <taxon>Fungi</taxon>
        <taxon>Dikarya</taxon>
        <taxon>Ascomycota</taxon>
        <taxon>Saccharomycotina</taxon>
        <taxon>Saccharomycetes</taxon>
        <taxon>Phaffomycetales</taxon>
        <taxon>Wickerhamomycetaceae</taxon>
        <taxon>Wickerhamomyces</taxon>
    </lineage>
</organism>
<accession>A0A9P8QBU3</accession>
<feature type="compositionally biased region" description="Basic and acidic residues" evidence="1">
    <location>
        <begin position="17"/>
        <end position="27"/>
    </location>
</feature>
<proteinExistence type="predicted"/>
<reference evidence="2" key="1">
    <citation type="journal article" date="2021" name="Open Biol.">
        <title>Shared evolutionary footprints suggest mitochondrial oxidative damage underlies multiple complex I losses in fungi.</title>
        <authorList>
            <person name="Schikora-Tamarit M.A."/>
            <person name="Marcet-Houben M."/>
            <person name="Nosek J."/>
            <person name="Gabaldon T."/>
        </authorList>
    </citation>
    <scope>NUCLEOTIDE SEQUENCE</scope>
    <source>
        <strain evidence="2">CBS2887</strain>
    </source>
</reference>
<gene>
    <name evidence="2" type="ORF">WICPIJ_002254</name>
</gene>
<evidence type="ECO:0000313" key="3">
    <source>
        <dbReference type="Proteomes" id="UP000774326"/>
    </source>
</evidence>
<dbReference type="EMBL" id="JAEUBG010001205">
    <property type="protein sequence ID" value="KAH3686775.1"/>
    <property type="molecule type" value="Genomic_DNA"/>
</dbReference>
<feature type="region of interest" description="Disordered" evidence="1">
    <location>
        <begin position="1"/>
        <end position="35"/>
    </location>
</feature>
<evidence type="ECO:0000256" key="1">
    <source>
        <dbReference type="SAM" id="MobiDB-lite"/>
    </source>
</evidence>
<reference evidence="2" key="2">
    <citation type="submission" date="2021-01" db="EMBL/GenBank/DDBJ databases">
        <authorList>
            <person name="Schikora-Tamarit M.A."/>
        </authorList>
    </citation>
    <scope>NUCLEOTIDE SEQUENCE</scope>
    <source>
        <strain evidence="2">CBS2887</strain>
    </source>
</reference>
<name>A0A9P8QBU3_WICPI</name>
<evidence type="ECO:0000313" key="2">
    <source>
        <dbReference type="EMBL" id="KAH3686775.1"/>
    </source>
</evidence>